<feature type="domain" description="Replication factor A C-terminal" evidence="1">
    <location>
        <begin position="14"/>
        <end position="135"/>
    </location>
</feature>
<evidence type="ECO:0000259" key="1">
    <source>
        <dbReference type="Pfam" id="PF08646"/>
    </source>
</evidence>
<evidence type="ECO:0000313" key="2">
    <source>
        <dbReference type="EMBL" id="GAA0166115.1"/>
    </source>
</evidence>
<dbReference type="AlphaFoldDB" id="A0AAV3QTD5"/>
<gene>
    <name evidence="2" type="ORF">LIER_40124</name>
</gene>
<proteinExistence type="predicted"/>
<dbReference type="InterPro" id="IPR013955">
    <property type="entry name" value="Rep_factor-A_C"/>
</dbReference>
<comment type="caution">
    <text evidence="2">The sequence shown here is derived from an EMBL/GenBank/DDBJ whole genome shotgun (WGS) entry which is preliminary data.</text>
</comment>
<dbReference type="EMBL" id="BAABME010022577">
    <property type="protein sequence ID" value="GAA0166115.1"/>
    <property type="molecule type" value="Genomic_DNA"/>
</dbReference>
<name>A0AAV3QTD5_LITER</name>
<dbReference type="Gene3D" id="2.40.50.140">
    <property type="entry name" value="Nucleic acid-binding proteins"/>
    <property type="match status" value="1"/>
</dbReference>
<dbReference type="SUPFAM" id="SSF50249">
    <property type="entry name" value="Nucleic acid-binding proteins"/>
    <property type="match status" value="1"/>
</dbReference>
<dbReference type="InterPro" id="IPR012340">
    <property type="entry name" value="NA-bd_OB-fold"/>
</dbReference>
<accession>A0AAV3QTD5</accession>
<reference evidence="2 3" key="1">
    <citation type="submission" date="2024-01" db="EMBL/GenBank/DDBJ databases">
        <title>The complete chloroplast genome sequence of Lithospermum erythrorhizon: insights into the phylogenetic relationship among Boraginaceae species and the maternal lineages of purple gromwells.</title>
        <authorList>
            <person name="Okada T."/>
            <person name="Watanabe K."/>
        </authorList>
    </citation>
    <scope>NUCLEOTIDE SEQUENCE [LARGE SCALE GENOMIC DNA]</scope>
</reference>
<dbReference type="Pfam" id="PF08646">
    <property type="entry name" value="Rep_fac-A_C"/>
    <property type="match status" value="1"/>
</dbReference>
<protein>
    <recommendedName>
        <fullName evidence="1">Replication factor A C-terminal domain-containing protein</fullName>
    </recommendedName>
</protein>
<sequence>MKEKSDRRTAGGRKKEQMVYCINESTNCNSKTSTNEEGVEYTCNICLKKATTVARPVIVMVITDQIDQMNSIKVLAVDNVAEQILQTTAGNIFRLSKMGQNYDVNTIRSELHGKVFLMLLRSTFGQQNERQRKMLLIAFYDETGSADDQDVERTSKGKFVVSTQSSPLLPLKCQMSAITLAPELSIKKKLVMPANISETDDGSTSPNT</sequence>
<evidence type="ECO:0000313" key="3">
    <source>
        <dbReference type="Proteomes" id="UP001454036"/>
    </source>
</evidence>
<keyword evidence="3" id="KW-1185">Reference proteome</keyword>
<dbReference type="Proteomes" id="UP001454036">
    <property type="component" value="Unassembled WGS sequence"/>
</dbReference>
<organism evidence="2 3">
    <name type="scientific">Lithospermum erythrorhizon</name>
    <name type="common">Purple gromwell</name>
    <name type="synonym">Lithospermum officinale var. erythrorhizon</name>
    <dbReference type="NCBI Taxonomy" id="34254"/>
    <lineage>
        <taxon>Eukaryota</taxon>
        <taxon>Viridiplantae</taxon>
        <taxon>Streptophyta</taxon>
        <taxon>Embryophyta</taxon>
        <taxon>Tracheophyta</taxon>
        <taxon>Spermatophyta</taxon>
        <taxon>Magnoliopsida</taxon>
        <taxon>eudicotyledons</taxon>
        <taxon>Gunneridae</taxon>
        <taxon>Pentapetalae</taxon>
        <taxon>asterids</taxon>
        <taxon>lamiids</taxon>
        <taxon>Boraginales</taxon>
        <taxon>Boraginaceae</taxon>
        <taxon>Boraginoideae</taxon>
        <taxon>Lithospermeae</taxon>
        <taxon>Lithospermum</taxon>
    </lineage>
</organism>